<dbReference type="SUPFAM" id="SSF51679">
    <property type="entry name" value="Bacterial luciferase-like"/>
    <property type="match status" value="1"/>
</dbReference>
<organism evidence="4 5">
    <name type="scientific">Helicobacter valdiviensis</name>
    <dbReference type="NCBI Taxonomy" id="1458358"/>
    <lineage>
        <taxon>Bacteria</taxon>
        <taxon>Pseudomonadati</taxon>
        <taxon>Campylobacterota</taxon>
        <taxon>Epsilonproteobacteria</taxon>
        <taxon>Campylobacterales</taxon>
        <taxon>Helicobacteraceae</taxon>
        <taxon>Helicobacter</taxon>
    </lineage>
</organism>
<protein>
    <submittedName>
        <fullName evidence="4">Luciferase</fullName>
    </submittedName>
</protein>
<dbReference type="Gene3D" id="3.20.20.30">
    <property type="entry name" value="Luciferase-like domain"/>
    <property type="match status" value="1"/>
</dbReference>
<evidence type="ECO:0000256" key="1">
    <source>
        <dbReference type="ARBA" id="ARBA00023002"/>
    </source>
</evidence>
<dbReference type="Proteomes" id="UP000249746">
    <property type="component" value="Unassembled WGS sequence"/>
</dbReference>
<dbReference type="EMBL" id="NBIU01000004">
    <property type="protein sequence ID" value="PZT48685.1"/>
    <property type="molecule type" value="Genomic_DNA"/>
</dbReference>
<dbReference type="GO" id="GO:0005829">
    <property type="term" value="C:cytosol"/>
    <property type="evidence" value="ECO:0007669"/>
    <property type="project" value="TreeGrafter"/>
</dbReference>
<dbReference type="Pfam" id="PF00296">
    <property type="entry name" value="Bac_luciferase"/>
    <property type="match status" value="1"/>
</dbReference>
<gene>
    <name evidence="4" type="ORF">B6S12_02255</name>
</gene>
<evidence type="ECO:0000313" key="5">
    <source>
        <dbReference type="Proteomes" id="UP000249746"/>
    </source>
</evidence>
<dbReference type="GO" id="GO:0016705">
    <property type="term" value="F:oxidoreductase activity, acting on paired donors, with incorporation or reduction of molecular oxygen"/>
    <property type="evidence" value="ECO:0007669"/>
    <property type="project" value="InterPro"/>
</dbReference>
<proteinExistence type="predicted"/>
<dbReference type="AlphaFoldDB" id="A0A2W6MW00"/>
<dbReference type="GO" id="GO:0004497">
    <property type="term" value="F:monooxygenase activity"/>
    <property type="evidence" value="ECO:0007669"/>
    <property type="project" value="UniProtKB-KW"/>
</dbReference>
<sequence length="332" mass="38140">MKSGIFTLMENWNNNEENALHSTFELIRYCDELGLDEAWIGEHHFNNFTTCSSIIPLLSYALATTQKIKIGSAAILLPHYHPIKLSEEIATLDILGKGRFLFGFARGAFPIFDIAMGANAETNREIMLENAEIIHELLYKSQVSYDGKYFEINNISICPHPTHLIPFFVASDHEETLIKSAKAGYNFLGSLTLEKKRAQEIHTFFKTHSKQPYEFTLARAFYVDKDRKSAEEKARIGVDIFAQRMLKANKENPTFESIIKTSDYEEFRADFFNKDKILENLIVGTPKDCIEQIKNLQKEIPFSTLALKLLTPNLEEAKEQLRIYKQEILPFI</sequence>
<dbReference type="PANTHER" id="PTHR30137:SF8">
    <property type="entry name" value="BLR5498 PROTEIN"/>
    <property type="match status" value="1"/>
</dbReference>
<keyword evidence="2" id="KW-0503">Monooxygenase</keyword>
<dbReference type="InterPro" id="IPR011251">
    <property type="entry name" value="Luciferase-like_dom"/>
</dbReference>
<dbReference type="InterPro" id="IPR036661">
    <property type="entry name" value="Luciferase-like_sf"/>
</dbReference>
<name>A0A2W6MW00_9HELI</name>
<keyword evidence="1" id="KW-0560">Oxidoreductase</keyword>
<evidence type="ECO:0000256" key="2">
    <source>
        <dbReference type="ARBA" id="ARBA00023033"/>
    </source>
</evidence>
<accession>A0A2W6MW00</accession>
<dbReference type="RefSeq" id="WP_111229205.1">
    <property type="nucleotide sequence ID" value="NZ_NBIU01000004.1"/>
</dbReference>
<dbReference type="OrthoDB" id="8477406at2"/>
<keyword evidence="5" id="KW-1185">Reference proteome</keyword>
<reference evidence="4 5" key="1">
    <citation type="submission" date="2017-03" db="EMBL/GenBank/DDBJ databases">
        <title>Genomic and clinical evidence uncovers the enterohepatic species Helicobacter valdiviensis as a potential human intestinal pathogen.</title>
        <authorList>
            <person name="Fresia P."/>
            <person name="Jara R."/>
            <person name="Sierra R."/>
            <person name="Ferres I."/>
            <person name="Greif G."/>
            <person name="Iraola G."/>
            <person name="Collado L."/>
        </authorList>
    </citation>
    <scope>NUCLEOTIDE SEQUENCE [LARGE SCALE GENOMIC DNA]</scope>
    <source>
        <strain evidence="4 5">WBE14</strain>
    </source>
</reference>
<dbReference type="PANTHER" id="PTHR30137">
    <property type="entry name" value="LUCIFERASE-LIKE MONOOXYGENASE"/>
    <property type="match status" value="1"/>
</dbReference>
<feature type="domain" description="Luciferase-like" evidence="3">
    <location>
        <begin position="1"/>
        <end position="298"/>
    </location>
</feature>
<evidence type="ECO:0000313" key="4">
    <source>
        <dbReference type="EMBL" id="PZT48685.1"/>
    </source>
</evidence>
<evidence type="ECO:0000259" key="3">
    <source>
        <dbReference type="Pfam" id="PF00296"/>
    </source>
</evidence>
<comment type="caution">
    <text evidence="4">The sequence shown here is derived from an EMBL/GenBank/DDBJ whole genome shotgun (WGS) entry which is preliminary data.</text>
</comment>
<dbReference type="InterPro" id="IPR050766">
    <property type="entry name" value="Bact_Lucif_Oxidored"/>
</dbReference>